<comment type="caution">
    <text evidence="1">The sequence shown here is derived from an EMBL/GenBank/DDBJ whole genome shotgun (WGS) entry which is preliminary data.</text>
</comment>
<protein>
    <submittedName>
        <fullName evidence="1">Uncharacterized protein</fullName>
    </submittedName>
</protein>
<evidence type="ECO:0000313" key="2">
    <source>
        <dbReference type="Proteomes" id="UP000070121"/>
    </source>
</evidence>
<dbReference type="Proteomes" id="UP000070121">
    <property type="component" value="Unassembled WGS sequence"/>
</dbReference>
<dbReference type="AlphaFoldDB" id="A0A135V470"/>
<dbReference type="EMBL" id="JFFI01000472">
    <property type="protein sequence ID" value="KXH67464.1"/>
    <property type="molecule type" value="Genomic_DNA"/>
</dbReference>
<name>A0A135V470_9PEZI</name>
<evidence type="ECO:0000313" key="1">
    <source>
        <dbReference type="EMBL" id="KXH67464.1"/>
    </source>
</evidence>
<keyword evidence="2" id="KW-1185">Reference proteome</keyword>
<accession>A0A135V470</accession>
<sequence length="159" mass="16742">MAKVPRLSATKPTAATVVGKRAEARSAAAASATSGTGPARNGYSLRRWLRDADDPWTPCGVFETGGGDDDGGGEVAGVAAAVATAAPEKHPGIYLVHFVSVPDVLSLRLASTNITILFTLNMKCGIRMMLHLGTCRPVPPYSRLTPSLRQRTETERNAP</sequence>
<proteinExistence type="predicted"/>
<reference evidence="1 2" key="1">
    <citation type="submission" date="2014-02" db="EMBL/GenBank/DDBJ databases">
        <title>The genome sequence of Colletotrichum salicis CBS 607.94.</title>
        <authorList>
            <person name="Baroncelli R."/>
            <person name="Thon M.R."/>
        </authorList>
    </citation>
    <scope>NUCLEOTIDE SEQUENCE [LARGE SCALE GENOMIC DNA]</scope>
    <source>
        <strain evidence="1 2">CBS 607.94</strain>
    </source>
</reference>
<gene>
    <name evidence="1" type="ORF">CSAL01_05771</name>
</gene>
<organism evidence="1 2">
    <name type="scientific">Colletotrichum salicis</name>
    <dbReference type="NCBI Taxonomy" id="1209931"/>
    <lineage>
        <taxon>Eukaryota</taxon>
        <taxon>Fungi</taxon>
        <taxon>Dikarya</taxon>
        <taxon>Ascomycota</taxon>
        <taxon>Pezizomycotina</taxon>
        <taxon>Sordariomycetes</taxon>
        <taxon>Hypocreomycetidae</taxon>
        <taxon>Glomerellales</taxon>
        <taxon>Glomerellaceae</taxon>
        <taxon>Colletotrichum</taxon>
        <taxon>Colletotrichum acutatum species complex</taxon>
    </lineage>
</organism>